<comment type="caution">
    <text evidence="2">The sequence shown here is derived from an EMBL/GenBank/DDBJ whole genome shotgun (WGS) entry which is preliminary data.</text>
</comment>
<evidence type="ECO:0000313" key="2">
    <source>
        <dbReference type="EMBL" id="PMB64885.1"/>
    </source>
</evidence>
<sequence>MVASIDRPQDLGSGKCWVNRALDKVVGENLMLQGGEIGVMDDADGFGYGIGHVRLSGGHSGVGRPQSPDGEKPTRSGAPAWFALADSTRRI</sequence>
<evidence type="ECO:0000313" key="3">
    <source>
        <dbReference type="Proteomes" id="UP000235728"/>
    </source>
</evidence>
<dbReference type="Proteomes" id="UP000235728">
    <property type="component" value="Unassembled WGS sequence"/>
</dbReference>
<gene>
    <name evidence="2" type="ORF">BM221_009072</name>
</gene>
<protein>
    <submittedName>
        <fullName evidence="2">Uncharacterized protein</fullName>
    </submittedName>
</protein>
<accession>A0A2N6NC74</accession>
<dbReference type="EMBL" id="MRVG01000011">
    <property type="protein sequence ID" value="PMB64885.1"/>
    <property type="molecule type" value="Genomic_DNA"/>
</dbReference>
<organism evidence="2 3">
    <name type="scientific">Beauveria bassiana</name>
    <name type="common">White muscardine disease fungus</name>
    <name type="synonym">Tritirachium shiotae</name>
    <dbReference type="NCBI Taxonomy" id="176275"/>
    <lineage>
        <taxon>Eukaryota</taxon>
        <taxon>Fungi</taxon>
        <taxon>Dikarya</taxon>
        <taxon>Ascomycota</taxon>
        <taxon>Pezizomycotina</taxon>
        <taxon>Sordariomycetes</taxon>
        <taxon>Hypocreomycetidae</taxon>
        <taxon>Hypocreales</taxon>
        <taxon>Cordycipitaceae</taxon>
        <taxon>Beauveria</taxon>
    </lineage>
</organism>
<feature type="region of interest" description="Disordered" evidence="1">
    <location>
        <begin position="56"/>
        <end position="80"/>
    </location>
</feature>
<proteinExistence type="predicted"/>
<reference evidence="2 3" key="1">
    <citation type="journal article" date="2016" name="Appl. Microbiol. Biotechnol.">
        <title>Characterization of T-DNA insertion mutants with decreased virulence in the entomopathogenic fungus Beauveria bassiana JEF-007.</title>
        <authorList>
            <person name="Kim S."/>
            <person name="Lee S.J."/>
            <person name="Nai Y.S."/>
            <person name="Yu J.S."/>
            <person name="Lee M.R."/>
            <person name="Yang Y.T."/>
            <person name="Kim J.S."/>
        </authorList>
    </citation>
    <scope>NUCLEOTIDE SEQUENCE [LARGE SCALE GENOMIC DNA]</scope>
    <source>
        <strain evidence="2 3">JEF-007</strain>
    </source>
</reference>
<name>A0A2N6NC74_BEABA</name>
<dbReference type="AlphaFoldDB" id="A0A2N6NC74"/>
<evidence type="ECO:0000256" key="1">
    <source>
        <dbReference type="SAM" id="MobiDB-lite"/>
    </source>
</evidence>